<evidence type="ECO:0000256" key="1">
    <source>
        <dbReference type="SAM" id="MobiDB-lite"/>
    </source>
</evidence>
<reference evidence="2 3" key="1">
    <citation type="journal article" date="2018" name="PLoS ONE">
        <title>The draft genome of Kipferlia bialata reveals reductive genome evolution in fornicate parasites.</title>
        <authorList>
            <person name="Tanifuji G."/>
            <person name="Takabayashi S."/>
            <person name="Kume K."/>
            <person name="Takagi M."/>
            <person name="Nakayama T."/>
            <person name="Kamikawa R."/>
            <person name="Inagaki Y."/>
            <person name="Hashimoto T."/>
        </authorList>
    </citation>
    <scope>NUCLEOTIDE SEQUENCE [LARGE SCALE GENOMIC DNA]</scope>
    <source>
        <strain evidence="2">NY0173</strain>
    </source>
</reference>
<organism evidence="2 3">
    <name type="scientific">Kipferlia bialata</name>
    <dbReference type="NCBI Taxonomy" id="797122"/>
    <lineage>
        <taxon>Eukaryota</taxon>
        <taxon>Metamonada</taxon>
        <taxon>Carpediemonas-like organisms</taxon>
        <taxon>Kipferlia</taxon>
    </lineage>
</organism>
<dbReference type="Proteomes" id="UP000265618">
    <property type="component" value="Unassembled WGS sequence"/>
</dbReference>
<evidence type="ECO:0000313" key="2">
    <source>
        <dbReference type="EMBL" id="GCA64287.1"/>
    </source>
</evidence>
<protein>
    <submittedName>
        <fullName evidence="2">Uncharacterized protein</fullName>
    </submittedName>
</protein>
<dbReference type="EMBL" id="BDIP01006796">
    <property type="protein sequence ID" value="GCA64287.1"/>
    <property type="molecule type" value="Genomic_DNA"/>
</dbReference>
<feature type="region of interest" description="Disordered" evidence="1">
    <location>
        <begin position="70"/>
        <end position="96"/>
    </location>
</feature>
<name>A0A391NSW0_9EUKA</name>
<proteinExistence type="predicted"/>
<comment type="caution">
    <text evidence="2">The sequence shown here is derived from an EMBL/GenBank/DDBJ whole genome shotgun (WGS) entry which is preliminary data.</text>
</comment>
<sequence>MSYQPYSTQLRASSLGTSTLSTGYGGAAPYSSYTRGLSASGVHATPSYASHTQPLGGSYVRHPEVRASAVAPSYQSAANATLERERERERETGSLRNEIDTRFAALTRNVREMVAAKGETTFDGLGIDRRLRKLE</sequence>
<keyword evidence="3" id="KW-1185">Reference proteome</keyword>
<accession>A0A391NSW0</accession>
<feature type="compositionally biased region" description="Basic and acidic residues" evidence="1">
    <location>
        <begin position="82"/>
        <end position="96"/>
    </location>
</feature>
<feature type="non-terminal residue" evidence="2">
    <location>
        <position position="135"/>
    </location>
</feature>
<gene>
    <name evidence="2" type="ORF">KIPB_013841</name>
</gene>
<evidence type="ECO:0000313" key="3">
    <source>
        <dbReference type="Proteomes" id="UP000265618"/>
    </source>
</evidence>
<dbReference type="AlphaFoldDB" id="A0A391NSW0"/>